<feature type="compositionally biased region" description="Low complexity" evidence="9">
    <location>
        <begin position="169"/>
        <end position="181"/>
    </location>
</feature>
<evidence type="ECO:0000259" key="12">
    <source>
        <dbReference type="Pfam" id="PF15371"/>
    </source>
</evidence>
<evidence type="ECO:0000256" key="2">
    <source>
        <dbReference type="ARBA" id="ARBA00022692"/>
    </source>
</evidence>
<feature type="region of interest" description="Disordered" evidence="9">
    <location>
        <begin position="1096"/>
        <end position="1115"/>
    </location>
</feature>
<evidence type="ECO:0000259" key="11">
    <source>
        <dbReference type="Pfam" id="PF14650"/>
    </source>
</evidence>
<evidence type="ECO:0000313" key="14">
    <source>
        <dbReference type="Proteomes" id="UP000437017"/>
    </source>
</evidence>
<evidence type="ECO:0000256" key="1">
    <source>
        <dbReference type="ARBA" id="ARBA00004167"/>
    </source>
</evidence>
<dbReference type="Proteomes" id="UP000437017">
    <property type="component" value="Unassembled WGS sequence"/>
</dbReference>
<evidence type="ECO:0000256" key="8">
    <source>
        <dbReference type="ARBA" id="ARBA00037695"/>
    </source>
</evidence>
<dbReference type="PANTHER" id="PTHR21859">
    <property type="entry name" value="ACROSOME-SPECIFIC PROTEIN"/>
    <property type="match status" value="1"/>
</dbReference>
<dbReference type="Pfam" id="PF15371">
    <property type="entry name" value="DUF4599"/>
    <property type="match status" value="1"/>
</dbReference>
<feature type="compositionally biased region" description="Basic and acidic residues" evidence="9">
    <location>
        <begin position="1458"/>
        <end position="1469"/>
    </location>
</feature>
<feature type="compositionally biased region" description="Polar residues" evidence="9">
    <location>
        <begin position="902"/>
        <end position="918"/>
    </location>
</feature>
<proteinExistence type="inferred from homology"/>
<comment type="similarity">
    <text evidence="7">Belongs to the SPATA31 family.</text>
</comment>
<feature type="non-terminal residue" evidence="13">
    <location>
        <position position="1"/>
    </location>
</feature>
<feature type="region of interest" description="Disordered" evidence="9">
    <location>
        <begin position="168"/>
        <end position="196"/>
    </location>
</feature>
<feature type="region of interest" description="Disordered" evidence="9">
    <location>
        <begin position="650"/>
        <end position="673"/>
    </location>
</feature>
<dbReference type="OrthoDB" id="9806404at2759"/>
<feature type="compositionally biased region" description="Low complexity" evidence="9">
    <location>
        <begin position="1437"/>
        <end position="1450"/>
    </location>
</feature>
<dbReference type="Pfam" id="PF14650">
    <property type="entry name" value="FAM75"/>
    <property type="match status" value="1"/>
</dbReference>
<feature type="region of interest" description="Disordered" evidence="9">
    <location>
        <begin position="1381"/>
        <end position="1410"/>
    </location>
</feature>
<keyword evidence="14" id="KW-1185">Reference proteome</keyword>
<dbReference type="GO" id="GO:0007283">
    <property type="term" value="P:spermatogenesis"/>
    <property type="evidence" value="ECO:0007669"/>
    <property type="project" value="UniProtKB-KW"/>
</dbReference>
<comment type="function">
    <text evidence="8">May play a role in spermatogenesis.</text>
</comment>
<feature type="domain" description="SPATA31" evidence="11">
    <location>
        <begin position="412"/>
        <end position="769"/>
    </location>
</feature>
<evidence type="ECO:0000256" key="6">
    <source>
        <dbReference type="ARBA" id="ARBA00023136"/>
    </source>
</evidence>
<protein>
    <submittedName>
        <fullName evidence="13">Uncharacterized protein</fullName>
    </submittedName>
</protein>
<keyword evidence="3" id="KW-0221">Differentiation</keyword>
<evidence type="ECO:0000256" key="7">
    <source>
        <dbReference type="ARBA" id="ARBA00035009"/>
    </source>
</evidence>
<organism evidence="13 14">
    <name type="scientific">Balaenoptera physalus</name>
    <name type="common">Fin whale</name>
    <name type="synonym">Balaena physalus</name>
    <dbReference type="NCBI Taxonomy" id="9770"/>
    <lineage>
        <taxon>Eukaryota</taxon>
        <taxon>Metazoa</taxon>
        <taxon>Chordata</taxon>
        <taxon>Craniata</taxon>
        <taxon>Vertebrata</taxon>
        <taxon>Euteleostomi</taxon>
        <taxon>Mammalia</taxon>
        <taxon>Eutheria</taxon>
        <taxon>Laurasiatheria</taxon>
        <taxon>Artiodactyla</taxon>
        <taxon>Whippomorpha</taxon>
        <taxon>Cetacea</taxon>
        <taxon>Mysticeti</taxon>
        <taxon>Balaenopteridae</taxon>
        <taxon>Balaenoptera</taxon>
    </lineage>
</organism>
<dbReference type="EMBL" id="SGJD01001025">
    <property type="protein sequence ID" value="KAB0402277.1"/>
    <property type="molecule type" value="Genomic_DNA"/>
</dbReference>
<evidence type="ECO:0000313" key="13">
    <source>
        <dbReference type="EMBL" id="KAB0402277.1"/>
    </source>
</evidence>
<evidence type="ECO:0000256" key="3">
    <source>
        <dbReference type="ARBA" id="ARBA00022782"/>
    </source>
</evidence>
<feature type="region of interest" description="Disordered" evidence="9">
    <location>
        <begin position="1428"/>
        <end position="1469"/>
    </location>
</feature>
<keyword evidence="5 10" id="KW-1133">Transmembrane helix</keyword>
<sequence>GSNAIQKMETLFSLKNIVAIWLRSSPTSWVIDIILAFLCGLGLFLMLLPCFQSNPFLAPPRKHRNIRKHQVGLKGRSRSRKKSRSLKACRGCLEELEGTHNLVSLLQSCLGRLPGKGDFHQLSCQDPPGEMCKAVPAGAHQPCKEPVEDTAPATSLLAPLTKCRLHLASSTSPGPTTSSDSVHPHTSLSASQSVEPFLPQDSLSPLPLALSSPPSCPPDSEVCPLTASSALPPPDSILTLTQCDSSMALPLDTVPQSMSPHTPWSASVIPAISGLGHSSCPISALSWWQAAAKSLCLSTSSQCKSQKKHLSHNPPEASFWVGLTDRQVEVSSPPLLSSDDQNLLEIQVTKRVEIEIRKEKENNGSHLKQMSPDCHLNSLGNMLKSLGTEQDTTTPQLFWSTKDKPEQLPCLQQFSYPKVLGDHLQQKYNQFFWGLPSLHSESLVATAWISESSSAPQSPSFLFNGISNACPVQMQAKISPLFCQFQPLSHLEFQSQHFIPTIPQFQPPLLAQVQTQAHLKSSFPILPPSSLPQIRACGVPCPTAQNKIQFLTPTEIQHSEWSLLQKQLENVWALSSVVKRSQELFSVFTSNIPEDSWAASILPETFPISPELRKQLEQHLQKWLIQHRWELPQRIQKSLEIRQLQGELPGTCQAKDKQGPSQPSSFTGESNKDAQKMGFRLSQELGKGLGHILGKVPKDLSRSSESSLVKFQGMNSEESKSDLRLLRNDSGIDLLRSLDKNLENILKGHLGKKLGQINEGLIPVNVSQSCLALEHASPKSDIHMETRNLGILKGWEPCMNTSRRVSFLDPDTQEVLEAHIIRFLVKHRWTLPLKVLKPINLFKLKKFQPSTILQFAFSPSATCVSGSHSTVKPLLVPSPVCKEIQSALGGIPSGDYHGPSKASLTGQKGRPPSQSLTLSLVGRTWKSETVEWAKRDSLEPGPSSAMVRNEPREVSGGQASRDPCHRVTVMEVNLGSQSLRGEEAREAVEAKESPALQPQSSVILETKGLTKSQTTNIHMRGLEVPGTSEPCLNMEVASEFKSKVKVQSDNQLQNFPKHMFLAADNLASQVPQCHPQRVPTRDRLAFQEPSGLMAAQRSNLGQQEPKTSKLQDSWKSQSKMIAPTYKREDCRRHKPGEQEEGFKELGTSQAGSMSRPAQVRGITDCVGSKCLQLMPEKKHSPPENLFRKRMRLFLKWIFPNKKVNGQDALQKFKPISATAQSHGSVKSRSILKSETAEAQALMTAVGQILEEKRAIHHGLHATKLNEHKQEFQAPVCGCFCYHRLTSYPEQGRMMGYIACSHQATSKGQSCSIREREVRHQQSLKSLVPASMGQGFQVLQPAINTVQGIVIFGEVSCLVNRRMVETAPGGVFPIVEISVPADAPDPDDNRNGPHPPYLSGPSTCGNAGTWGGGGRVSTGLLTPLVSPWSQALPLGPNSQGSLQNGQSSESGARTCGKGRYPEERVDRAGT</sequence>
<feature type="region of interest" description="Disordered" evidence="9">
    <location>
        <begin position="1131"/>
        <end position="1158"/>
    </location>
</feature>
<keyword evidence="6 10" id="KW-0472">Membrane</keyword>
<feature type="region of interest" description="Disordered" evidence="9">
    <location>
        <begin position="892"/>
        <end position="920"/>
    </location>
</feature>
<name>A0A6A1Q423_BALPH</name>
<reference evidence="13 14" key="1">
    <citation type="journal article" date="2019" name="PLoS ONE">
        <title>Genomic analyses reveal an absence of contemporary introgressive admixture between fin whales and blue whales, despite known hybrids.</title>
        <authorList>
            <person name="Westbury M.V."/>
            <person name="Petersen B."/>
            <person name="Lorenzen E.D."/>
        </authorList>
    </citation>
    <scope>NUCLEOTIDE SEQUENCE [LARGE SCALE GENOMIC DNA]</scope>
    <source>
        <strain evidence="13">FinWhale-01</strain>
    </source>
</reference>
<accession>A0A6A1Q423</accession>
<feature type="compositionally biased region" description="Basic and acidic residues" evidence="9">
    <location>
        <begin position="1131"/>
        <end position="1143"/>
    </location>
</feature>
<feature type="compositionally biased region" description="Polar residues" evidence="9">
    <location>
        <begin position="659"/>
        <end position="669"/>
    </location>
</feature>
<keyword evidence="4" id="KW-0744">Spermatogenesis</keyword>
<dbReference type="GO" id="GO:0016020">
    <property type="term" value="C:membrane"/>
    <property type="evidence" value="ECO:0007669"/>
    <property type="project" value="UniProtKB-SubCell"/>
</dbReference>
<feature type="domain" description="SPATA31-like" evidence="12">
    <location>
        <begin position="76"/>
        <end position="159"/>
    </location>
</feature>
<evidence type="ECO:0000256" key="10">
    <source>
        <dbReference type="SAM" id="Phobius"/>
    </source>
</evidence>
<dbReference type="InterPro" id="IPR039509">
    <property type="entry name" value="SPATA31"/>
</dbReference>
<comment type="subcellular location">
    <subcellularLocation>
        <location evidence="1">Membrane</location>
        <topology evidence="1">Single-pass membrane protein</topology>
    </subcellularLocation>
</comment>
<dbReference type="GO" id="GO:0030154">
    <property type="term" value="P:cell differentiation"/>
    <property type="evidence" value="ECO:0007669"/>
    <property type="project" value="UniProtKB-KW"/>
</dbReference>
<dbReference type="PANTHER" id="PTHR21859:SF55">
    <property type="entry name" value="SPERMATOGENESIS-ASSOCIATED PROTEIN 31A1-RELATED"/>
    <property type="match status" value="1"/>
</dbReference>
<feature type="compositionally biased region" description="Polar residues" evidence="9">
    <location>
        <begin position="184"/>
        <end position="194"/>
    </location>
</feature>
<feature type="transmembrane region" description="Helical" evidence="10">
    <location>
        <begin position="29"/>
        <end position="48"/>
    </location>
</feature>
<evidence type="ECO:0000256" key="4">
    <source>
        <dbReference type="ARBA" id="ARBA00022871"/>
    </source>
</evidence>
<keyword evidence="2 10" id="KW-0812">Transmembrane</keyword>
<evidence type="ECO:0000256" key="9">
    <source>
        <dbReference type="SAM" id="MobiDB-lite"/>
    </source>
</evidence>
<dbReference type="InterPro" id="IPR027970">
    <property type="entry name" value="SPATA31-like"/>
</dbReference>
<comment type="caution">
    <text evidence="13">The sequence shown here is derived from an EMBL/GenBank/DDBJ whole genome shotgun (WGS) entry which is preliminary data.</text>
</comment>
<evidence type="ECO:0000256" key="5">
    <source>
        <dbReference type="ARBA" id="ARBA00022989"/>
    </source>
</evidence>
<feature type="region of interest" description="Disordered" evidence="9">
    <location>
        <begin position="932"/>
        <end position="963"/>
    </location>
</feature>
<gene>
    <name evidence="13" type="ORF">E2I00_015457</name>
</gene>